<comment type="subcellular location">
    <subcellularLocation>
        <location evidence="1">Cell membrane</location>
        <topology evidence="1">Multi-pass membrane protein</topology>
    </subcellularLocation>
</comment>
<keyword evidence="3 6" id="KW-0812">Transmembrane</keyword>
<feature type="transmembrane region" description="Helical" evidence="6">
    <location>
        <begin position="84"/>
        <end position="109"/>
    </location>
</feature>
<dbReference type="InterPro" id="IPR011701">
    <property type="entry name" value="MFS"/>
</dbReference>
<dbReference type="PROSITE" id="PS50850">
    <property type="entry name" value="MFS"/>
    <property type="match status" value="1"/>
</dbReference>
<feature type="transmembrane region" description="Helical" evidence="6">
    <location>
        <begin position="360"/>
        <end position="380"/>
    </location>
</feature>
<protein>
    <submittedName>
        <fullName evidence="8">MFS transporter</fullName>
    </submittedName>
</protein>
<keyword evidence="9" id="KW-1185">Reference proteome</keyword>
<feature type="transmembrane region" description="Helical" evidence="6">
    <location>
        <begin position="242"/>
        <end position="262"/>
    </location>
</feature>
<proteinExistence type="predicted"/>
<dbReference type="AlphaFoldDB" id="A0A7T0KFE1"/>
<dbReference type="Gene3D" id="1.20.1250.20">
    <property type="entry name" value="MFS general substrate transporter like domains"/>
    <property type="match status" value="1"/>
</dbReference>
<dbReference type="KEGG" id="cliz:G7Y31_10715"/>
<keyword evidence="2" id="KW-1003">Cell membrane</keyword>
<dbReference type="SUPFAM" id="SSF103473">
    <property type="entry name" value="MFS general substrate transporter"/>
    <property type="match status" value="1"/>
</dbReference>
<dbReference type="CDD" id="cd06173">
    <property type="entry name" value="MFS_MefA_like"/>
    <property type="match status" value="1"/>
</dbReference>
<dbReference type="EMBL" id="CP064954">
    <property type="protein sequence ID" value="QPK78964.1"/>
    <property type="molecule type" value="Genomic_DNA"/>
</dbReference>
<feature type="transmembrane region" description="Helical" evidence="6">
    <location>
        <begin position="274"/>
        <end position="292"/>
    </location>
</feature>
<keyword evidence="4 6" id="KW-1133">Transmembrane helix</keyword>
<dbReference type="Pfam" id="PF07690">
    <property type="entry name" value="MFS_1"/>
    <property type="match status" value="1"/>
</dbReference>
<evidence type="ECO:0000259" key="7">
    <source>
        <dbReference type="PROSITE" id="PS50850"/>
    </source>
</evidence>
<evidence type="ECO:0000313" key="8">
    <source>
        <dbReference type="EMBL" id="QPK78964.1"/>
    </source>
</evidence>
<evidence type="ECO:0000256" key="1">
    <source>
        <dbReference type="ARBA" id="ARBA00004651"/>
    </source>
</evidence>
<feature type="transmembrane region" description="Helical" evidence="6">
    <location>
        <begin position="211"/>
        <end position="230"/>
    </location>
</feature>
<feature type="transmembrane region" description="Helical" evidence="6">
    <location>
        <begin position="298"/>
        <end position="316"/>
    </location>
</feature>
<feature type="transmembrane region" description="Helical" evidence="6">
    <location>
        <begin position="60"/>
        <end position="78"/>
    </location>
</feature>
<sequence length="400" mass="42122">MSGEIARQIVFAAMTLLAYSVTNDVKQTGFVAALMALARFVAMLGGSWVVDFYPKRRLMVINALCRIVLSVLTVGLLLADRMGFVALVAVAVGYGAIGGIFGNLTNAILPFIVDDRELNEALSLNETRDSIIQIAAAPLSVFLFTALRALPFVVDILGFAIVAIGARFIHGDLEAEASDDAAPGVANTLKQFWERSTAGLRWVARHPGIRAILALWTLDGLSSFLVINAVELNILDSDQPTWHVGAVFACFSVGMVGGGLISGRLRKALSSHRILILAATVNTVVMSCLSIMDHWMVVGALLAVWTLPTIASNAVLGSSQMIATPDNLQGRVGAAFGLIIGLTPILGAGLAGVLLDHVGWRITILLAVALGVASLAVVFASRALRDIVHDPVTPPSAPAS</sequence>
<feature type="transmembrane region" description="Helical" evidence="6">
    <location>
        <begin position="30"/>
        <end position="53"/>
    </location>
</feature>
<feature type="domain" description="Major facilitator superfamily (MFS) profile" evidence="7">
    <location>
        <begin position="208"/>
        <end position="400"/>
    </location>
</feature>
<dbReference type="PANTHER" id="PTHR23513">
    <property type="entry name" value="INTEGRAL MEMBRANE EFFLUX PROTEIN-RELATED"/>
    <property type="match status" value="1"/>
</dbReference>
<reference evidence="8 9" key="1">
    <citation type="submission" date="2020-11" db="EMBL/GenBank/DDBJ databases">
        <title>Corynebacterium sp. ZJ-599.</title>
        <authorList>
            <person name="Zhou J."/>
        </authorList>
    </citation>
    <scope>NUCLEOTIDE SEQUENCE [LARGE SCALE GENOMIC DNA]</scope>
    <source>
        <strain evidence="8 9">ZJ-599</strain>
    </source>
</reference>
<dbReference type="GO" id="GO:0022857">
    <property type="term" value="F:transmembrane transporter activity"/>
    <property type="evidence" value="ECO:0007669"/>
    <property type="project" value="InterPro"/>
</dbReference>
<dbReference type="PANTHER" id="PTHR23513:SF6">
    <property type="entry name" value="MAJOR FACILITATOR SUPERFAMILY ASSOCIATED DOMAIN-CONTAINING PROTEIN"/>
    <property type="match status" value="1"/>
</dbReference>
<feature type="transmembrane region" description="Helical" evidence="6">
    <location>
        <begin position="328"/>
        <end position="354"/>
    </location>
</feature>
<dbReference type="InterPro" id="IPR020846">
    <property type="entry name" value="MFS_dom"/>
</dbReference>
<dbReference type="InterPro" id="IPR036259">
    <property type="entry name" value="MFS_trans_sf"/>
</dbReference>
<evidence type="ECO:0000256" key="2">
    <source>
        <dbReference type="ARBA" id="ARBA00022475"/>
    </source>
</evidence>
<dbReference type="GO" id="GO:0005886">
    <property type="term" value="C:plasma membrane"/>
    <property type="evidence" value="ECO:0007669"/>
    <property type="project" value="UniProtKB-SubCell"/>
</dbReference>
<gene>
    <name evidence="8" type="ORF">G7Y31_10715</name>
</gene>
<name>A0A7T0KFE1_9CORY</name>
<evidence type="ECO:0000313" key="9">
    <source>
        <dbReference type="Proteomes" id="UP000594681"/>
    </source>
</evidence>
<evidence type="ECO:0000256" key="6">
    <source>
        <dbReference type="SAM" id="Phobius"/>
    </source>
</evidence>
<feature type="transmembrane region" description="Helical" evidence="6">
    <location>
        <begin position="152"/>
        <end position="169"/>
    </location>
</feature>
<keyword evidence="5 6" id="KW-0472">Membrane</keyword>
<dbReference type="Proteomes" id="UP000594681">
    <property type="component" value="Chromosome"/>
</dbReference>
<organism evidence="8 9">
    <name type="scientific">Corynebacterium lizhenjunii</name>
    <dbReference type="NCBI Taxonomy" id="2709394"/>
    <lineage>
        <taxon>Bacteria</taxon>
        <taxon>Bacillati</taxon>
        <taxon>Actinomycetota</taxon>
        <taxon>Actinomycetes</taxon>
        <taxon>Mycobacteriales</taxon>
        <taxon>Corynebacteriaceae</taxon>
        <taxon>Corynebacterium</taxon>
    </lineage>
</organism>
<accession>A0A7T0KFE1</accession>
<evidence type="ECO:0000256" key="3">
    <source>
        <dbReference type="ARBA" id="ARBA00022692"/>
    </source>
</evidence>
<evidence type="ECO:0000256" key="4">
    <source>
        <dbReference type="ARBA" id="ARBA00022989"/>
    </source>
</evidence>
<evidence type="ECO:0000256" key="5">
    <source>
        <dbReference type="ARBA" id="ARBA00023136"/>
    </source>
</evidence>